<protein>
    <submittedName>
        <fullName evidence="2">Uncharacterized protein</fullName>
    </submittedName>
</protein>
<feature type="compositionally biased region" description="Pro residues" evidence="1">
    <location>
        <begin position="257"/>
        <end position="268"/>
    </location>
</feature>
<dbReference type="Proteomes" id="UP000603453">
    <property type="component" value="Unassembled WGS sequence"/>
</dbReference>
<feature type="compositionally biased region" description="Basic and acidic residues" evidence="1">
    <location>
        <begin position="101"/>
        <end position="110"/>
    </location>
</feature>
<dbReference type="AlphaFoldDB" id="A0A8H7QHM5"/>
<reference evidence="2" key="1">
    <citation type="submission" date="2020-12" db="EMBL/GenBank/DDBJ databases">
        <title>Metabolic potential, ecology and presence of endohyphal bacteria is reflected in genomic diversity of Mucoromycotina.</title>
        <authorList>
            <person name="Muszewska A."/>
            <person name="Okrasinska A."/>
            <person name="Steczkiewicz K."/>
            <person name="Drgas O."/>
            <person name="Orlowska M."/>
            <person name="Perlinska-Lenart U."/>
            <person name="Aleksandrzak-Piekarczyk T."/>
            <person name="Szatraj K."/>
            <person name="Zielenkiewicz U."/>
            <person name="Pilsyk S."/>
            <person name="Malc E."/>
            <person name="Mieczkowski P."/>
            <person name="Kruszewska J.S."/>
            <person name="Biernat P."/>
            <person name="Pawlowska J."/>
        </authorList>
    </citation>
    <scope>NUCLEOTIDE SEQUENCE</scope>
    <source>
        <strain evidence="2">WA0000017839</strain>
    </source>
</reference>
<evidence type="ECO:0000313" key="2">
    <source>
        <dbReference type="EMBL" id="KAG2192827.1"/>
    </source>
</evidence>
<feature type="region of interest" description="Disordered" evidence="1">
    <location>
        <begin position="101"/>
        <end position="283"/>
    </location>
</feature>
<feature type="compositionally biased region" description="Low complexity" evidence="1">
    <location>
        <begin position="190"/>
        <end position="209"/>
    </location>
</feature>
<evidence type="ECO:0000313" key="3">
    <source>
        <dbReference type="Proteomes" id="UP000603453"/>
    </source>
</evidence>
<dbReference type="EMBL" id="JAEPRD010000266">
    <property type="protein sequence ID" value="KAG2192827.1"/>
    <property type="molecule type" value="Genomic_DNA"/>
</dbReference>
<organism evidence="2 3">
    <name type="scientific">Mucor saturninus</name>
    <dbReference type="NCBI Taxonomy" id="64648"/>
    <lineage>
        <taxon>Eukaryota</taxon>
        <taxon>Fungi</taxon>
        <taxon>Fungi incertae sedis</taxon>
        <taxon>Mucoromycota</taxon>
        <taxon>Mucoromycotina</taxon>
        <taxon>Mucoromycetes</taxon>
        <taxon>Mucorales</taxon>
        <taxon>Mucorineae</taxon>
        <taxon>Mucoraceae</taxon>
        <taxon>Mucor</taxon>
    </lineage>
</organism>
<name>A0A8H7QHM5_9FUNG</name>
<comment type="caution">
    <text evidence="2">The sequence shown here is derived from an EMBL/GenBank/DDBJ whole genome shotgun (WGS) entry which is preliminary data.</text>
</comment>
<sequence length="283" mass="30214">MSAAILVRNHVEDNAITPARPRGRQIGQVVAQYRSRVPVNVIATELYHLSGRPENTERYVGEELGVFQLVDLKCNVAGCQNDMYRASGELNVPELLTRGENELSPEHQPENHGSSSVSDDESHSSNGNASEGSNNSDWSGDEDNDVGEWIESTAGDRPGQHAEVNGQTSQENQRRSVTEASGPRRTTRLSVASSQAESSSASSGSSRGRSSSRGRPASRRPVGRPSGPNKRVRVSSGAGPGRPTGSRTRVVAAESAPIPPVAPLPRPVGRPRLENRPQSSAES</sequence>
<proteinExistence type="predicted"/>
<accession>A0A8H7QHM5</accession>
<gene>
    <name evidence="2" type="ORF">INT47_005867</name>
</gene>
<evidence type="ECO:0000256" key="1">
    <source>
        <dbReference type="SAM" id="MobiDB-lite"/>
    </source>
</evidence>
<feature type="compositionally biased region" description="Basic residues" evidence="1">
    <location>
        <begin position="210"/>
        <end position="222"/>
    </location>
</feature>
<keyword evidence="3" id="KW-1185">Reference proteome</keyword>
<feature type="compositionally biased region" description="Acidic residues" evidence="1">
    <location>
        <begin position="139"/>
        <end position="148"/>
    </location>
</feature>
<feature type="compositionally biased region" description="Low complexity" evidence="1">
    <location>
        <begin position="124"/>
        <end position="136"/>
    </location>
</feature>